<name>A0A1I0WS38_9CELL</name>
<keyword evidence="6" id="KW-1185">Reference proteome</keyword>
<sequence length="1669" mass="175728">MTHPHPTPPDVRRRRSRWTAALAAALVATTCTPAMAAPALRAAPVAAATTTSTLVAPTALRMAHVTADAVHLRWDEVPGATGYVLSRAESPEGPFVDVATTSGDVFVTDVVSTAVPHWYRVQARDAAGAGASSAIAVSSLSVPAPPVPAEGLRFDLGPGPAAPGFVGLGARTVWTAERRYGFVDTAAVTDVDRGGADQLRGDHVLVGDTELVVDLPPGDYRVDLVAGDPQAATDVSLTAEQVVKVQPTARPAGQYLEMSFDIALVDGQLNLDLGGTAPRLAALSITPTTPRTAGQEPTLWITGDSTVQTYTADYVPQAGWGQMISRFLDDGVGVENRAIGGRSSKNFISQGRLDEVLRQVRPGDYLFAQFGHNDNSYGVDDRFAAPADYANYLRTFVEGARQRGATPVLVTPVSRRSFAADGTANVSFPAYVDAAKALAAETGTPLVDLSASSREYLTQIGPEEAKSVFLWVPAGVYSNRPTGTQDDTHFQEYGAIQMARLVAGGVQALDDPLAAHVAGAQLPDEVPATPTGVVAGAVSSSGASLTWPAVEGADIYKVFSKPAAAGDEAWALVTTSTLPQAAVTGLTEGGTYDLRVVAVNGRGPSAPSAAVRITTKAPVLRLDVQLAGNVLMPGYAELSERTVYTEERGWGWKDVTGLGGRDRGIGFTPPPTALERDFLLPGPGHELLVDVPNGTYAVKTWNGDWIGTSRSNVQIEGRDFGAANAGRASVAQKTSQPVMVTDGQINLVMTGSSSRLNGVEVTPLLLAPGALTLSDLTIDGTAVSVGLSWTGSPDAQGYRVLRTAAGGAAQAVGEVAGTTFVDTTADVGQTYTYTVVALDPVGTQSVPSAALEVVTVDPDVAVPAVPQGLAVGAVGKNEVPLTWDPVEDALFYLVHRLDERVGEDDVWEQVGRATEARWTDTGVLTTVGFTYAVTAVNAGGASARSVSVTSDAPTRLSRQAERLDRAPVAVDTADGVYVGWRLLGDDPQALGFHVYRDGRRITAAPVTASTNLLDADGTAASTYRVATVVDGIERWATAPFVVQDAQTLDVPLDKPADAVTKDGQPYSYRANDASVGDLDGDGQYELVLKWDPTNSRDNSQAGYTGTVYVDAYRLDGTRLWRIDLGDNIRAGAHYTQVQVFDYDGDGRAEVVMKTADGTVDGTGTVIGDPRADHRNSSGYVLTGPEFLTVFDGATGAALDTVDYTPARGDVGAWGDTYGNRVDRFLAGTAYLDGEHPSVLAARGYYTRMVVAAYDWDGRELTRRWVFDTDEAGEEYEHQGNHNLSVADVDGDQKDEVVYGSLTIDDDGEVRYSTGLGHGDALHVSDFDPARPGLEVFAAHEDMGSSGNRGATYRDAATGEVLWSIPATRDTGRAAMADVDGAHPGAEGWAIGGDAAWNSRVGELRAADGTVLSTSIPAANFLTWWDGDLLREIGDHDYSDALGAGVPTIGKWDTGAGATDEVYRATGTLSANGTKGTPALQADLLGDWREELVTRTDDSTALRIATTVDVTEHRLRTLVSDPVYRLGVAWQNTGYNQPPHTSYFLGEGMETPAPPRLAFTADAPAAERVPGPATRAPAVAKLSHDNAADQDGSYTVTVDVGRGGQNAQTVVLLEDGREVARRDVVDATPAAQVVRFALTGRSKGDHVYTAVLSNRHGSTTSKAVTVKVKR</sequence>
<dbReference type="InterPro" id="IPR028994">
    <property type="entry name" value="Integrin_alpha_N"/>
</dbReference>
<dbReference type="InterPro" id="IPR036514">
    <property type="entry name" value="SGNH_hydro_sf"/>
</dbReference>
<dbReference type="InterPro" id="IPR036116">
    <property type="entry name" value="FN3_sf"/>
</dbReference>
<dbReference type="Pfam" id="PF13472">
    <property type="entry name" value="Lipase_GDSL_2"/>
    <property type="match status" value="1"/>
</dbReference>
<keyword evidence="2" id="KW-0624">Polysaccharide degradation</keyword>
<dbReference type="InterPro" id="IPR006311">
    <property type="entry name" value="TAT_signal"/>
</dbReference>
<evidence type="ECO:0000259" key="4">
    <source>
        <dbReference type="PROSITE" id="PS50853"/>
    </source>
</evidence>
<dbReference type="Gene3D" id="2.60.40.10">
    <property type="entry name" value="Immunoglobulins"/>
    <property type="match status" value="6"/>
</dbReference>
<feature type="domain" description="Fibronectin type-III" evidence="4">
    <location>
        <begin position="529"/>
        <end position="618"/>
    </location>
</feature>
<proteinExistence type="predicted"/>
<dbReference type="SUPFAM" id="SSF81296">
    <property type="entry name" value="E set domains"/>
    <property type="match status" value="1"/>
</dbReference>
<dbReference type="RefSeq" id="WP_139224301.1">
    <property type="nucleotide sequence ID" value="NZ_BONM01000002.1"/>
</dbReference>
<dbReference type="OrthoDB" id="9802318at2"/>
<dbReference type="InterPro" id="IPR014756">
    <property type="entry name" value="Ig_E-set"/>
</dbReference>
<gene>
    <name evidence="5" type="ORF">SAMN05421867_103198</name>
</gene>
<dbReference type="Proteomes" id="UP000199012">
    <property type="component" value="Unassembled WGS sequence"/>
</dbReference>
<dbReference type="InterPro" id="IPR013783">
    <property type="entry name" value="Ig-like_fold"/>
</dbReference>
<feature type="signal peptide" evidence="3">
    <location>
        <begin position="1"/>
        <end position="36"/>
    </location>
</feature>
<protein>
    <submittedName>
        <fullName evidence="5">Fibronectin type 3 domain-containing protein</fullName>
    </submittedName>
</protein>
<keyword evidence="2" id="KW-0119">Carbohydrate metabolism</keyword>
<dbReference type="Gene3D" id="2.60.120.430">
    <property type="entry name" value="Galactose-binding lectin"/>
    <property type="match status" value="2"/>
</dbReference>
<dbReference type="CDD" id="cd01821">
    <property type="entry name" value="Rhamnogalacturan_acetylesterase_like"/>
    <property type="match status" value="1"/>
</dbReference>
<dbReference type="PROSITE" id="PS51318">
    <property type="entry name" value="TAT"/>
    <property type="match status" value="1"/>
</dbReference>
<dbReference type="InterPro" id="IPR003961">
    <property type="entry name" value="FN3_dom"/>
</dbReference>
<feature type="chain" id="PRO_5011617772" evidence="3">
    <location>
        <begin position="37"/>
        <end position="1669"/>
    </location>
</feature>
<dbReference type="Pfam" id="PF21348">
    <property type="entry name" value="RGL11_C"/>
    <property type="match status" value="1"/>
</dbReference>
<dbReference type="GO" id="GO:0016798">
    <property type="term" value="F:hydrolase activity, acting on glycosyl bonds"/>
    <property type="evidence" value="ECO:0007669"/>
    <property type="project" value="UniProtKB-KW"/>
</dbReference>
<feature type="domain" description="Fibronectin type-III" evidence="4">
    <location>
        <begin position="767"/>
        <end position="859"/>
    </location>
</feature>
<dbReference type="Pfam" id="PF18370">
    <property type="entry name" value="RGI_lyase"/>
    <property type="match status" value="1"/>
</dbReference>
<dbReference type="EMBL" id="FOKA01000003">
    <property type="protein sequence ID" value="SFA91565.1"/>
    <property type="molecule type" value="Genomic_DNA"/>
</dbReference>
<dbReference type="PROSITE" id="PS50853">
    <property type="entry name" value="FN3"/>
    <property type="match status" value="4"/>
</dbReference>
<dbReference type="STRING" id="988821.SAMN05421867_103198"/>
<dbReference type="InterPro" id="IPR008979">
    <property type="entry name" value="Galactose-bd-like_sf"/>
</dbReference>
<dbReference type="SMART" id="SM00060">
    <property type="entry name" value="FN3"/>
    <property type="match status" value="4"/>
</dbReference>
<dbReference type="CDD" id="cd00063">
    <property type="entry name" value="FN3"/>
    <property type="match status" value="2"/>
</dbReference>
<dbReference type="PANTHER" id="PTHR43118">
    <property type="entry name" value="RHAMNOGALACTURONAN LYASE (EUROFUNG)"/>
    <property type="match status" value="1"/>
</dbReference>
<dbReference type="Gene3D" id="3.40.50.1110">
    <property type="entry name" value="SGNH hydrolase"/>
    <property type="match status" value="1"/>
</dbReference>
<dbReference type="InterPro" id="IPR034641">
    <property type="entry name" value="RGL11"/>
</dbReference>
<dbReference type="GO" id="GO:0000272">
    <property type="term" value="P:polysaccharide catabolic process"/>
    <property type="evidence" value="ECO:0007669"/>
    <property type="project" value="UniProtKB-KW"/>
</dbReference>
<reference evidence="6" key="1">
    <citation type="submission" date="2016-10" db="EMBL/GenBank/DDBJ databases">
        <authorList>
            <person name="Varghese N."/>
            <person name="Submissions S."/>
        </authorList>
    </citation>
    <scope>NUCLEOTIDE SEQUENCE [LARGE SCALE GENOMIC DNA]</scope>
    <source>
        <strain evidence="6">CGMCC 4.6945</strain>
    </source>
</reference>
<dbReference type="Pfam" id="PF00041">
    <property type="entry name" value="fn3"/>
    <property type="match status" value="1"/>
</dbReference>
<keyword evidence="3" id="KW-0732">Signal</keyword>
<organism evidence="5 6">
    <name type="scientific">Cellulomonas marina</name>
    <dbReference type="NCBI Taxonomy" id="988821"/>
    <lineage>
        <taxon>Bacteria</taxon>
        <taxon>Bacillati</taxon>
        <taxon>Actinomycetota</taxon>
        <taxon>Actinomycetes</taxon>
        <taxon>Micrococcales</taxon>
        <taxon>Cellulomonadaceae</taxon>
        <taxon>Cellulomonas</taxon>
    </lineage>
</organism>
<evidence type="ECO:0000313" key="6">
    <source>
        <dbReference type="Proteomes" id="UP000199012"/>
    </source>
</evidence>
<dbReference type="InterPro" id="IPR013830">
    <property type="entry name" value="SGNH_hydro"/>
</dbReference>
<dbReference type="CDD" id="cd10318">
    <property type="entry name" value="RGL11"/>
    <property type="match status" value="1"/>
</dbReference>
<dbReference type="SUPFAM" id="SSF49785">
    <property type="entry name" value="Galactose-binding domain-like"/>
    <property type="match status" value="2"/>
</dbReference>
<evidence type="ECO:0000313" key="5">
    <source>
        <dbReference type="EMBL" id="SFA91565.1"/>
    </source>
</evidence>
<keyword evidence="1" id="KW-0378">Hydrolase</keyword>
<feature type="domain" description="Fibronectin type-III" evidence="4">
    <location>
        <begin position="56"/>
        <end position="145"/>
    </location>
</feature>
<feature type="domain" description="Fibronectin type-III" evidence="4">
    <location>
        <begin position="865"/>
        <end position="955"/>
    </location>
</feature>
<dbReference type="InterPro" id="IPR037459">
    <property type="entry name" value="RhgT-like"/>
</dbReference>
<dbReference type="SUPFAM" id="SSF69318">
    <property type="entry name" value="Integrin alpha N-terminal domain"/>
    <property type="match status" value="1"/>
</dbReference>
<evidence type="ECO:0000256" key="3">
    <source>
        <dbReference type="SAM" id="SignalP"/>
    </source>
</evidence>
<dbReference type="InterPro" id="IPR049033">
    <property type="entry name" value="AGA-YXIM_GBD"/>
</dbReference>
<dbReference type="InterPro" id="IPR049366">
    <property type="entry name" value="RGL11_C"/>
</dbReference>
<dbReference type="InterPro" id="IPR041624">
    <property type="entry name" value="RGI_lyase"/>
</dbReference>
<evidence type="ECO:0000256" key="2">
    <source>
        <dbReference type="ARBA" id="ARBA00023326"/>
    </source>
</evidence>
<dbReference type="PANTHER" id="PTHR43118:SF1">
    <property type="entry name" value="RHAMNOGALACTURONAN LYASE (EUROFUNG)"/>
    <property type="match status" value="1"/>
</dbReference>
<dbReference type="Pfam" id="PF21254">
    <property type="entry name" value="AGA-YXIM_GBD"/>
    <property type="match status" value="1"/>
</dbReference>
<dbReference type="SUPFAM" id="SSF49265">
    <property type="entry name" value="Fibronectin type III"/>
    <property type="match status" value="2"/>
</dbReference>
<accession>A0A1I0WS38</accession>
<dbReference type="SUPFAM" id="SSF52266">
    <property type="entry name" value="SGNH hydrolase"/>
    <property type="match status" value="1"/>
</dbReference>
<keyword evidence="1" id="KW-0326">Glycosidase</keyword>
<evidence type="ECO:0000256" key="1">
    <source>
        <dbReference type="ARBA" id="ARBA00023295"/>
    </source>
</evidence>